<gene>
    <name evidence="1" type="ORF">Nepgr_014906</name>
</gene>
<dbReference type="EMBL" id="BSYO01000012">
    <property type="protein sequence ID" value="GMH13065.1"/>
    <property type="molecule type" value="Genomic_DNA"/>
</dbReference>
<sequence>MTSRVNNSGFRCRECGVSLLVDRHFLSVTSKALPCISTNLKISEISRQIQSRILRSDENPYVFEYSKSSHFPCLTVFSIAIIALFHVSAQKKSPPDRLKISAGVVKLEMRDIYYSSSNGDAQSKVNCFIWCT</sequence>
<reference evidence="1" key="1">
    <citation type="submission" date="2023-05" db="EMBL/GenBank/DDBJ databases">
        <title>Nepenthes gracilis genome sequencing.</title>
        <authorList>
            <person name="Fukushima K."/>
        </authorList>
    </citation>
    <scope>NUCLEOTIDE SEQUENCE</scope>
    <source>
        <strain evidence="1">SING2019-196</strain>
    </source>
</reference>
<evidence type="ECO:0000313" key="2">
    <source>
        <dbReference type="Proteomes" id="UP001279734"/>
    </source>
</evidence>
<protein>
    <submittedName>
        <fullName evidence="1">Uncharacterized protein</fullName>
    </submittedName>
</protein>
<evidence type="ECO:0000313" key="1">
    <source>
        <dbReference type="EMBL" id="GMH13065.1"/>
    </source>
</evidence>
<proteinExistence type="predicted"/>
<name>A0AAD3XQY0_NEPGR</name>
<dbReference type="Proteomes" id="UP001279734">
    <property type="component" value="Unassembled WGS sequence"/>
</dbReference>
<accession>A0AAD3XQY0</accession>
<organism evidence="1 2">
    <name type="scientific">Nepenthes gracilis</name>
    <name type="common">Slender pitcher plant</name>
    <dbReference type="NCBI Taxonomy" id="150966"/>
    <lineage>
        <taxon>Eukaryota</taxon>
        <taxon>Viridiplantae</taxon>
        <taxon>Streptophyta</taxon>
        <taxon>Embryophyta</taxon>
        <taxon>Tracheophyta</taxon>
        <taxon>Spermatophyta</taxon>
        <taxon>Magnoliopsida</taxon>
        <taxon>eudicotyledons</taxon>
        <taxon>Gunneridae</taxon>
        <taxon>Pentapetalae</taxon>
        <taxon>Caryophyllales</taxon>
        <taxon>Nepenthaceae</taxon>
        <taxon>Nepenthes</taxon>
    </lineage>
</organism>
<dbReference type="AlphaFoldDB" id="A0AAD3XQY0"/>
<keyword evidence="2" id="KW-1185">Reference proteome</keyword>
<comment type="caution">
    <text evidence="1">The sequence shown here is derived from an EMBL/GenBank/DDBJ whole genome shotgun (WGS) entry which is preliminary data.</text>
</comment>